<feature type="transmembrane region" description="Helical" evidence="1">
    <location>
        <begin position="21"/>
        <end position="40"/>
    </location>
</feature>
<protein>
    <submittedName>
        <fullName evidence="3">Substrate-binding domain-containing protein</fullName>
    </submittedName>
</protein>
<keyword evidence="4" id="KW-1185">Reference proteome</keyword>
<dbReference type="Pfam" id="PF00092">
    <property type="entry name" value="VWA"/>
    <property type="match status" value="1"/>
</dbReference>
<evidence type="ECO:0000313" key="4">
    <source>
        <dbReference type="Proteomes" id="UP000887023"/>
    </source>
</evidence>
<evidence type="ECO:0000259" key="2">
    <source>
        <dbReference type="PROSITE" id="PS50234"/>
    </source>
</evidence>
<dbReference type="SMART" id="SM00327">
    <property type="entry name" value="VWA"/>
    <property type="match status" value="1"/>
</dbReference>
<keyword evidence="1" id="KW-0812">Transmembrane</keyword>
<dbReference type="InterPro" id="IPR002035">
    <property type="entry name" value="VWF_A"/>
</dbReference>
<dbReference type="SUPFAM" id="SSF53300">
    <property type="entry name" value="vWA-like"/>
    <property type="match status" value="1"/>
</dbReference>
<sequence>MRYGHGGTLLRAKDRPAWLKLALLGAALVLLVGGGLYATYRITSGCSEVRTYSLAVDPSIEPAVAKVIDRTPVEDLGCAALQVSSTPSAVVATALDRPGAPALWIPDSSVWVTSAGRHSGQLIDVANQSVATSPVVVVARDKDRPTLPTWQDTLQTPGMALGDPLSESASVGPIVGALAELELGKNTPDRLSAALIPLAQAQAANPDAAALDRRLAEVQSRGGLTVASEQQLVQYLRGVPDAGLVGVVPATGTVALDYPIAVTEPAGPNHDAAKPVAAALAAALAGDDGRAALAEAGLRTPDRSPLADGRGVGQVNLLGAVDPALLETTLRGYAAVALPSRGIFVVDVSGSMAADAGGGSRIDLTVQAGDRGLALFPANAQLGLWAFSTDLDGIGQDWRELVPVRRLDASVDGTTQREQLQVANHTLPNLVSDRGTGLYDSVLAAWRRLKDGWDPRASNVVVLVTDGANQDANSITLPELLDTFRREQDPSKPVKVIAIGITEDADAGVLQQIASATDGTSYITRNPAEIANVYVNATRARAAGN</sequence>
<dbReference type="EMBL" id="CP079105">
    <property type="protein sequence ID" value="QXQ13120.1"/>
    <property type="molecule type" value="Genomic_DNA"/>
</dbReference>
<gene>
    <name evidence="3" type="ORF">KV203_14650</name>
</gene>
<organism evidence="3 4">
    <name type="scientific">Skermania pinensis</name>
    <dbReference type="NCBI Taxonomy" id="39122"/>
    <lineage>
        <taxon>Bacteria</taxon>
        <taxon>Bacillati</taxon>
        <taxon>Actinomycetota</taxon>
        <taxon>Actinomycetes</taxon>
        <taxon>Mycobacteriales</taxon>
        <taxon>Gordoniaceae</taxon>
        <taxon>Skermania</taxon>
    </lineage>
</organism>
<dbReference type="InterPro" id="IPR036465">
    <property type="entry name" value="vWFA_dom_sf"/>
</dbReference>
<dbReference type="PROSITE" id="PS50234">
    <property type="entry name" value="VWFA"/>
    <property type="match status" value="1"/>
</dbReference>
<keyword evidence="1" id="KW-0472">Membrane</keyword>
<reference evidence="3" key="1">
    <citation type="submission" date="2021-07" db="EMBL/GenBank/DDBJ databases">
        <title>Candidatus Kaistella beijingensis sp. nov. isolated from a municipal wastewater treatment plant is involved in sludge foaming.</title>
        <authorList>
            <person name="Song Y."/>
            <person name="Liu S.-J."/>
        </authorList>
    </citation>
    <scope>NUCLEOTIDE SEQUENCE</scope>
    <source>
        <strain evidence="3">DSM 43998</strain>
    </source>
</reference>
<evidence type="ECO:0000313" key="3">
    <source>
        <dbReference type="EMBL" id="QXQ13120.1"/>
    </source>
</evidence>
<keyword evidence="1" id="KW-1133">Transmembrane helix</keyword>
<accession>A0ABX8S5I8</accession>
<dbReference type="Gene3D" id="3.40.50.410">
    <property type="entry name" value="von Willebrand factor, type A domain"/>
    <property type="match status" value="1"/>
</dbReference>
<dbReference type="Pfam" id="PF13531">
    <property type="entry name" value="SBP_bac_11"/>
    <property type="match status" value="1"/>
</dbReference>
<proteinExistence type="predicted"/>
<evidence type="ECO:0000256" key="1">
    <source>
        <dbReference type="SAM" id="Phobius"/>
    </source>
</evidence>
<feature type="domain" description="VWFA" evidence="2">
    <location>
        <begin position="341"/>
        <end position="538"/>
    </location>
</feature>
<name>A0ABX8S5I8_9ACTN</name>
<dbReference type="Proteomes" id="UP000887023">
    <property type="component" value="Chromosome"/>
</dbReference>
<dbReference type="RefSeq" id="WP_157079827.1">
    <property type="nucleotide sequence ID" value="NZ_CBCRUZ010000011.1"/>
</dbReference>